<keyword evidence="2" id="KW-1185">Reference proteome</keyword>
<dbReference type="Proteomes" id="UP001199296">
    <property type="component" value="Unassembled WGS sequence"/>
</dbReference>
<name>A0AAW4X2E9_9FIRM</name>
<reference evidence="1 2" key="1">
    <citation type="submission" date="2021-10" db="EMBL/GenBank/DDBJ databases">
        <authorList>
            <person name="Grouzdev D.S."/>
            <person name="Pantiukh K.S."/>
            <person name="Krutkina M.S."/>
        </authorList>
    </citation>
    <scope>NUCLEOTIDE SEQUENCE [LARGE SCALE GENOMIC DNA]</scope>
    <source>
        <strain evidence="1 2">Z-7514</strain>
    </source>
</reference>
<comment type="caution">
    <text evidence="1">The sequence shown here is derived from an EMBL/GenBank/DDBJ whole genome shotgun (WGS) entry which is preliminary data.</text>
</comment>
<protein>
    <recommendedName>
        <fullName evidence="3">DUF2225 domain-containing protein</fullName>
    </recommendedName>
</protein>
<dbReference type="EMBL" id="JAJFAT010000025">
    <property type="protein sequence ID" value="MCC3145982.1"/>
    <property type="molecule type" value="Genomic_DNA"/>
</dbReference>
<evidence type="ECO:0008006" key="3">
    <source>
        <dbReference type="Google" id="ProtNLM"/>
    </source>
</evidence>
<dbReference type="AlphaFoldDB" id="A0AAW4X2E9"/>
<dbReference type="RefSeq" id="WP_229346682.1">
    <property type="nucleotide sequence ID" value="NZ_JAJFAT010000025.1"/>
</dbReference>
<accession>A0AAW4X2E9</accession>
<evidence type="ECO:0000313" key="1">
    <source>
        <dbReference type="EMBL" id="MCC3145982.1"/>
    </source>
</evidence>
<gene>
    <name evidence="1" type="ORF">LJ207_11720</name>
</gene>
<evidence type="ECO:0000313" key="2">
    <source>
        <dbReference type="Proteomes" id="UP001199296"/>
    </source>
</evidence>
<sequence>MLPGKDRIILCPSCQNQFRQSTLASGNTLGATYWTDGKCETPMLPDSVIVSYCEECDNFFWVEDAELIDKVEFDSGKYPDAELLKELTLEQYIEALEKLEVKDDEDALYLLRQIWWNYNDYYRNDDQEEISKDIEEHMPALLEKLLDALNDNNDEHLILKGELFRELGEFEKALEQLNKITDPEYDEVKKYIIDLAEQGISELKELKI</sequence>
<proteinExistence type="predicted"/>
<organism evidence="1 2">
    <name type="scientific">Halanaerobium polyolivorans</name>
    <dbReference type="NCBI Taxonomy" id="2886943"/>
    <lineage>
        <taxon>Bacteria</taxon>
        <taxon>Bacillati</taxon>
        <taxon>Bacillota</taxon>
        <taxon>Clostridia</taxon>
        <taxon>Halanaerobiales</taxon>
        <taxon>Halanaerobiaceae</taxon>
        <taxon>Halanaerobium</taxon>
    </lineage>
</organism>